<evidence type="ECO:0000313" key="1">
    <source>
        <dbReference type="EMBL" id="GHP00692.1"/>
    </source>
</evidence>
<dbReference type="Proteomes" id="UP000597444">
    <property type="component" value="Unassembled WGS sequence"/>
</dbReference>
<protein>
    <submittedName>
        <fullName evidence="1">Uncharacterized protein</fullName>
    </submittedName>
</protein>
<dbReference type="SUPFAM" id="SSF52949">
    <property type="entry name" value="Macro domain-like"/>
    <property type="match status" value="1"/>
</dbReference>
<keyword evidence="2" id="KW-1185">Reference proteome</keyword>
<organism evidence="1 2">
    <name type="scientific">Reticulibacter mediterranei</name>
    <dbReference type="NCBI Taxonomy" id="2778369"/>
    <lineage>
        <taxon>Bacteria</taxon>
        <taxon>Bacillati</taxon>
        <taxon>Chloroflexota</taxon>
        <taxon>Ktedonobacteria</taxon>
        <taxon>Ktedonobacterales</taxon>
        <taxon>Reticulibacteraceae</taxon>
        <taxon>Reticulibacter</taxon>
    </lineage>
</organism>
<comment type="caution">
    <text evidence="1">The sequence shown here is derived from an EMBL/GenBank/DDBJ whole genome shotgun (WGS) entry which is preliminary data.</text>
</comment>
<dbReference type="EMBL" id="BNJK01000003">
    <property type="protein sequence ID" value="GHP00692.1"/>
    <property type="molecule type" value="Genomic_DNA"/>
</dbReference>
<proteinExistence type="predicted"/>
<dbReference type="InterPro" id="IPR043472">
    <property type="entry name" value="Macro_dom-like"/>
</dbReference>
<reference evidence="1" key="1">
    <citation type="submission" date="2020-10" db="EMBL/GenBank/DDBJ databases">
        <title>Taxonomic study of unclassified bacteria belonging to the class Ktedonobacteria.</title>
        <authorList>
            <person name="Yabe S."/>
            <person name="Wang C.M."/>
            <person name="Zheng Y."/>
            <person name="Sakai Y."/>
            <person name="Cavaletti L."/>
            <person name="Monciardini P."/>
            <person name="Donadio S."/>
        </authorList>
    </citation>
    <scope>NUCLEOTIDE SEQUENCE</scope>
    <source>
        <strain evidence="1">ID150040</strain>
    </source>
</reference>
<evidence type="ECO:0000313" key="2">
    <source>
        <dbReference type="Proteomes" id="UP000597444"/>
    </source>
</evidence>
<dbReference type="AlphaFoldDB" id="A0A8J3ITU3"/>
<dbReference type="RefSeq" id="WP_220211280.1">
    <property type="nucleotide sequence ID" value="NZ_BNJK01000003.1"/>
</dbReference>
<dbReference type="Gene3D" id="3.40.220.10">
    <property type="entry name" value="Leucine Aminopeptidase, subunit E, domain 1"/>
    <property type="match status" value="1"/>
</dbReference>
<accession>A0A8J3ITU3</accession>
<name>A0A8J3ITU3_9CHLR</name>
<sequence length="96" mass="10333">MPQYRNVILTIVPGNIIQEPAEGLMTLINSSGLWLGGVDGAIQSVAGNQFHQQAAQQITQSTQIHQGMVIFADGTHIHHNGAFRHASLLSTISSFL</sequence>
<gene>
    <name evidence="1" type="ORF">KSF_107390</name>
</gene>